<feature type="region of interest" description="Disordered" evidence="1">
    <location>
        <begin position="1"/>
        <end position="107"/>
    </location>
</feature>
<evidence type="ECO:0000256" key="1">
    <source>
        <dbReference type="SAM" id="MobiDB-lite"/>
    </source>
</evidence>
<reference evidence="2 3" key="1">
    <citation type="submission" date="2024-04" db="EMBL/GenBank/DDBJ databases">
        <authorList>
            <person name="Fracassetti M."/>
        </authorList>
    </citation>
    <scope>NUCLEOTIDE SEQUENCE [LARGE SCALE GENOMIC DNA]</scope>
</reference>
<dbReference type="Proteomes" id="UP001497516">
    <property type="component" value="Chromosome 6"/>
</dbReference>
<dbReference type="EMBL" id="OZ034819">
    <property type="protein sequence ID" value="CAL1396409.1"/>
    <property type="molecule type" value="Genomic_DNA"/>
</dbReference>
<feature type="compositionally biased region" description="Basic and acidic residues" evidence="1">
    <location>
        <begin position="135"/>
        <end position="144"/>
    </location>
</feature>
<protein>
    <submittedName>
        <fullName evidence="2">Uncharacterized protein</fullName>
    </submittedName>
</protein>
<gene>
    <name evidence="2" type="ORF">LTRI10_LOCUS36780</name>
</gene>
<dbReference type="AlphaFoldDB" id="A0AAV2FDR8"/>
<organism evidence="2 3">
    <name type="scientific">Linum trigynum</name>
    <dbReference type="NCBI Taxonomy" id="586398"/>
    <lineage>
        <taxon>Eukaryota</taxon>
        <taxon>Viridiplantae</taxon>
        <taxon>Streptophyta</taxon>
        <taxon>Embryophyta</taxon>
        <taxon>Tracheophyta</taxon>
        <taxon>Spermatophyta</taxon>
        <taxon>Magnoliopsida</taxon>
        <taxon>eudicotyledons</taxon>
        <taxon>Gunneridae</taxon>
        <taxon>Pentapetalae</taxon>
        <taxon>rosids</taxon>
        <taxon>fabids</taxon>
        <taxon>Malpighiales</taxon>
        <taxon>Linaceae</taxon>
        <taxon>Linum</taxon>
    </lineage>
</organism>
<evidence type="ECO:0000313" key="3">
    <source>
        <dbReference type="Proteomes" id="UP001497516"/>
    </source>
</evidence>
<proteinExistence type="predicted"/>
<feature type="compositionally biased region" description="Polar residues" evidence="1">
    <location>
        <begin position="125"/>
        <end position="134"/>
    </location>
</feature>
<name>A0AAV2FDR8_9ROSI</name>
<feature type="region of interest" description="Disordered" evidence="1">
    <location>
        <begin position="125"/>
        <end position="144"/>
    </location>
</feature>
<keyword evidence="3" id="KW-1185">Reference proteome</keyword>
<sequence length="173" mass="19073">MARAKRRFAGLGPPAPTMASNEEEAELESSITGGDCSPKRKGATNLRGPPEMESKKTSDYFGGTPTDEKEVLKMMVGSYCPDRRRRNHSSEEPEAPWKKAEKCSAREEDARLTVAASVIEDASSRTNNAASVNDLTREQDAKSEMRLEELGLPCHRLGESLMEVEPPQVYEAE</sequence>
<evidence type="ECO:0000313" key="2">
    <source>
        <dbReference type="EMBL" id="CAL1396409.1"/>
    </source>
</evidence>
<feature type="compositionally biased region" description="Basic and acidic residues" evidence="1">
    <location>
        <begin position="88"/>
        <end position="107"/>
    </location>
</feature>
<accession>A0AAV2FDR8</accession>